<feature type="region of interest" description="Disordered" evidence="4">
    <location>
        <begin position="276"/>
        <end position="360"/>
    </location>
</feature>
<keyword evidence="8" id="KW-1185">Reference proteome</keyword>
<dbReference type="SUPFAM" id="SSF46785">
    <property type="entry name" value="Winged helix' DNA-binding domain"/>
    <property type="match status" value="1"/>
</dbReference>
<evidence type="ECO:0000313" key="8">
    <source>
        <dbReference type="Proteomes" id="UP000287166"/>
    </source>
</evidence>
<feature type="region of interest" description="Disordered" evidence="4">
    <location>
        <begin position="678"/>
        <end position="702"/>
    </location>
</feature>
<dbReference type="EMBL" id="BFAD01000003">
    <property type="protein sequence ID" value="GBE80700.1"/>
    <property type="molecule type" value="Genomic_DNA"/>
</dbReference>
<dbReference type="GO" id="GO:0007064">
    <property type="term" value="P:mitotic sister chromatid cohesion"/>
    <property type="evidence" value="ECO:0007669"/>
    <property type="project" value="TreeGrafter"/>
</dbReference>
<dbReference type="InterPro" id="IPR006909">
    <property type="entry name" value="Rad21/Rec8_C_eu"/>
</dbReference>
<evidence type="ECO:0000256" key="1">
    <source>
        <dbReference type="ARBA" id="ARBA00004123"/>
    </source>
</evidence>
<proteinExistence type="inferred from homology"/>
<dbReference type="GeneID" id="38777617"/>
<feature type="region of interest" description="Disordered" evidence="4">
    <location>
        <begin position="558"/>
        <end position="580"/>
    </location>
</feature>
<reference evidence="7 8" key="1">
    <citation type="journal article" date="2018" name="Sci. Rep.">
        <title>Genome sequence of the cauliflower mushroom Sparassis crispa (Hanabiratake) and its association with beneficial usage.</title>
        <authorList>
            <person name="Kiyama R."/>
            <person name="Furutani Y."/>
            <person name="Kawaguchi K."/>
            <person name="Nakanishi T."/>
        </authorList>
    </citation>
    <scope>NUCLEOTIDE SEQUENCE [LARGE SCALE GENOMIC DNA]</scope>
</reference>
<feature type="domain" description="Rad21/Rec8-like protein N-terminal" evidence="6">
    <location>
        <begin position="1"/>
        <end position="101"/>
    </location>
</feature>
<dbReference type="Gene3D" id="1.10.10.580">
    <property type="entry name" value="Structural maintenance of chromosome 1. Chain E"/>
    <property type="match status" value="1"/>
</dbReference>
<evidence type="ECO:0000259" key="6">
    <source>
        <dbReference type="Pfam" id="PF04825"/>
    </source>
</evidence>
<feature type="region of interest" description="Disordered" evidence="4">
    <location>
        <begin position="199"/>
        <end position="231"/>
    </location>
</feature>
<dbReference type="FunCoup" id="A0A401GEV8">
    <property type="interactions" value="297"/>
</dbReference>
<dbReference type="AlphaFoldDB" id="A0A401GEV8"/>
<evidence type="ECO:0000256" key="3">
    <source>
        <dbReference type="ARBA" id="ARBA00023242"/>
    </source>
</evidence>
<dbReference type="GO" id="GO:0005634">
    <property type="term" value="C:nucleus"/>
    <property type="evidence" value="ECO:0007669"/>
    <property type="project" value="UniProtKB-SubCell"/>
</dbReference>
<keyword evidence="3" id="KW-0539">Nucleus</keyword>
<dbReference type="InterPro" id="IPR036390">
    <property type="entry name" value="WH_DNA-bd_sf"/>
</dbReference>
<comment type="subcellular location">
    <subcellularLocation>
        <location evidence="1">Nucleus</location>
    </subcellularLocation>
</comment>
<dbReference type="Proteomes" id="UP000287166">
    <property type="component" value="Unassembled WGS sequence"/>
</dbReference>
<evidence type="ECO:0000256" key="4">
    <source>
        <dbReference type="SAM" id="MobiDB-lite"/>
    </source>
</evidence>
<feature type="domain" description="Rad21/Rec8-like protein C-terminal eukaryotic" evidence="5">
    <location>
        <begin position="604"/>
        <end position="656"/>
    </location>
</feature>
<dbReference type="OrthoDB" id="10071381at2759"/>
<dbReference type="STRING" id="139825.A0A401GEV8"/>
<feature type="compositionally biased region" description="Pro residues" evidence="4">
    <location>
        <begin position="300"/>
        <end position="309"/>
    </location>
</feature>
<dbReference type="GO" id="GO:0030892">
    <property type="term" value="C:mitotic cohesin complex"/>
    <property type="evidence" value="ECO:0007669"/>
    <property type="project" value="TreeGrafter"/>
</dbReference>
<dbReference type="Pfam" id="PF04825">
    <property type="entry name" value="Rad21_Rec8_N"/>
    <property type="match status" value="1"/>
</dbReference>
<dbReference type="Pfam" id="PF04824">
    <property type="entry name" value="Rad21_Rec8"/>
    <property type="match status" value="1"/>
</dbReference>
<dbReference type="InterPro" id="IPR006910">
    <property type="entry name" value="Rad21_Rec8_N"/>
</dbReference>
<dbReference type="PANTHER" id="PTHR12585">
    <property type="entry name" value="SCC1 / RAD21 FAMILY MEMBER"/>
    <property type="match status" value="1"/>
</dbReference>
<protein>
    <submittedName>
        <fullName evidence="7">Cohesin subunit rad21</fullName>
    </submittedName>
</protein>
<organism evidence="7 8">
    <name type="scientific">Sparassis crispa</name>
    <dbReference type="NCBI Taxonomy" id="139825"/>
    <lineage>
        <taxon>Eukaryota</taxon>
        <taxon>Fungi</taxon>
        <taxon>Dikarya</taxon>
        <taxon>Basidiomycota</taxon>
        <taxon>Agaricomycotina</taxon>
        <taxon>Agaricomycetes</taxon>
        <taxon>Polyporales</taxon>
        <taxon>Sparassidaceae</taxon>
        <taxon>Sparassis</taxon>
    </lineage>
</organism>
<evidence type="ECO:0000256" key="2">
    <source>
        <dbReference type="ARBA" id="ARBA00009870"/>
    </source>
</evidence>
<feature type="region of interest" description="Disordered" evidence="4">
    <location>
        <begin position="425"/>
        <end position="453"/>
    </location>
</feature>
<dbReference type="PANTHER" id="PTHR12585:SF69">
    <property type="entry name" value="FI11703P"/>
    <property type="match status" value="1"/>
</dbReference>
<dbReference type="InterPro" id="IPR023093">
    <property type="entry name" value="ScpA-like_C"/>
</dbReference>
<comment type="caution">
    <text evidence="7">The sequence shown here is derived from an EMBL/GenBank/DDBJ whole genome shotgun (WGS) entry which is preliminary data.</text>
</comment>
<dbReference type="InParanoid" id="A0A401GEV8"/>
<evidence type="ECO:0000259" key="5">
    <source>
        <dbReference type="Pfam" id="PF04824"/>
    </source>
</evidence>
<sequence>MFYSEAILSRRGPLAKVWLAAHMERKLSKAQTLQTDIEQSVDAIMGQEVEVMALRLSGQLLLGVVRIYSRKAKYLLDDCNEALLKIKMAFRPGVVDMTEDQLAVNSNAITLQGNNLDLDALLPDINWNMDYEDRPVQPGGQHIARVADITLATADDFQFDFDEPGYGFDLGPSDGIGSQDFEVDLGLDFGDGHVSVQGTRAEDDSMSVEVGRDAAPPRAMRESLDSHLLGRRGVDEDVDMLSNKSREPSAHPFDADMNLDFGPDIGGMDLDLGINFGDNVPSEHAPTPRLTPSRASSPLTEPPQTPPPDVELTPRADAQAAKAKKKKDKKQIIDSVTELADGPGARVGRGHNAGLESQPKDVSNIVMEHHYLPRSPLVMRLLEIRDDPLAHFLPTKVTPAGTFFCAAPPGLAPELAEMFMRPVQNLAPPKRRGASPEKSPNKRRRTEGSVAGEDEVELARRAGSVAPSMALGSDVLGRASIGPGVNDFGFDNTGGVEDFQMEVPEFEMGAVPGMERARSKSLALSALSRLSTPAPEGAAVEEGEETYADVACPIAAFDDRSSRSQTQSEEGSSDDGKGYSRNTVKALSIIRRELRPTPGEEHDEEKVLSFKKMSEKATRRAASSFFFELLVLGTRDCVKLSQEVPFENIEVRAKDRLWDRQRHTSVAPSVVSALRQSSVAPSVTSPRRRGSVAPSIGSALGL</sequence>
<evidence type="ECO:0000313" key="7">
    <source>
        <dbReference type="EMBL" id="GBE80700.1"/>
    </source>
</evidence>
<accession>A0A401GEV8</accession>
<dbReference type="GO" id="GO:1990414">
    <property type="term" value="P:replication-born double-strand break repair via sister chromatid exchange"/>
    <property type="evidence" value="ECO:0007669"/>
    <property type="project" value="TreeGrafter"/>
</dbReference>
<dbReference type="InterPro" id="IPR039781">
    <property type="entry name" value="Rad21/Rec8-like"/>
</dbReference>
<comment type="similarity">
    <text evidence="2">Belongs to the rad21 family.</text>
</comment>
<feature type="compositionally biased region" description="Low complexity" evidence="4">
    <location>
        <begin position="310"/>
        <end position="321"/>
    </location>
</feature>
<dbReference type="RefSeq" id="XP_027611613.1">
    <property type="nucleotide sequence ID" value="XM_027755812.1"/>
</dbReference>
<dbReference type="GO" id="GO:0003682">
    <property type="term" value="F:chromatin binding"/>
    <property type="evidence" value="ECO:0007669"/>
    <property type="project" value="TreeGrafter"/>
</dbReference>
<name>A0A401GEV8_9APHY</name>
<gene>
    <name evidence="7" type="ORF">SCP_0304190</name>
</gene>